<dbReference type="Proteomes" id="UP001066276">
    <property type="component" value="Chromosome 8"/>
</dbReference>
<name>A0AAV7NQV9_PLEWA</name>
<evidence type="ECO:0000256" key="1">
    <source>
        <dbReference type="SAM" id="MobiDB-lite"/>
    </source>
</evidence>
<organism evidence="2 3">
    <name type="scientific">Pleurodeles waltl</name>
    <name type="common">Iberian ribbed newt</name>
    <dbReference type="NCBI Taxonomy" id="8319"/>
    <lineage>
        <taxon>Eukaryota</taxon>
        <taxon>Metazoa</taxon>
        <taxon>Chordata</taxon>
        <taxon>Craniata</taxon>
        <taxon>Vertebrata</taxon>
        <taxon>Euteleostomi</taxon>
        <taxon>Amphibia</taxon>
        <taxon>Batrachia</taxon>
        <taxon>Caudata</taxon>
        <taxon>Salamandroidea</taxon>
        <taxon>Salamandridae</taxon>
        <taxon>Pleurodelinae</taxon>
        <taxon>Pleurodeles</taxon>
    </lineage>
</organism>
<gene>
    <name evidence="2" type="ORF">NDU88_003431</name>
</gene>
<evidence type="ECO:0000313" key="3">
    <source>
        <dbReference type="Proteomes" id="UP001066276"/>
    </source>
</evidence>
<dbReference type="AlphaFoldDB" id="A0AAV7NQV9"/>
<comment type="caution">
    <text evidence="2">The sequence shown here is derived from an EMBL/GenBank/DDBJ whole genome shotgun (WGS) entry which is preliminary data.</text>
</comment>
<keyword evidence="3" id="KW-1185">Reference proteome</keyword>
<dbReference type="EMBL" id="JANPWB010000012">
    <property type="protein sequence ID" value="KAJ1115205.1"/>
    <property type="molecule type" value="Genomic_DNA"/>
</dbReference>
<sequence>MQHNMKLEIAALSLTGGLYAYARGLPGRRLFENVARMAQLHGVVDKGCVRTVLGLMRLYLHLLLGHSGKWQCLPGRRRDRELCKRNRDKLGNARSGDTGGEGLDSKEGSLRAAYDSFKRY</sequence>
<evidence type="ECO:0000313" key="2">
    <source>
        <dbReference type="EMBL" id="KAJ1115205.1"/>
    </source>
</evidence>
<reference evidence="2" key="1">
    <citation type="journal article" date="2022" name="bioRxiv">
        <title>Sequencing and chromosome-scale assembly of the giantPleurodeles waltlgenome.</title>
        <authorList>
            <person name="Brown T."/>
            <person name="Elewa A."/>
            <person name="Iarovenko S."/>
            <person name="Subramanian E."/>
            <person name="Araus A.J."/>
            <person name="Petzold A."/>
            <person name="Susuki M."/>
            <person name="Suzuki K.-i.T."/>
            <person name="Hayashi T."/>
            <person name="Toyoda A."/>
            <person name="Oliveira C."/>
            <person name="Osipova E."/>
            <person name="Leigh N.D."/>
            <person name="Simon A."/>
            <person name="Yun M.H."/>
        </authorList>
    </citation>
    <scope>NUCLEOTIDE SEQUENCE</scope>
    <source>
        <strain evidence="2">20211129_DDA</strain>
        <tissue evidence="2">Liver</tissue>
    </source>
</reference>
<protein>
    <submittedName>
        <fullName evidence="2">Uncharacterized protein</fullName>
    </submittedName>
</protein>
<proteinExistence type="predicted"/>
<accession>A0AAV7NQV9</accession>
<feature type="region of interest" description="Disordered" evidence="1">
    <location>
        <begin position="86"/>
        <end position="106"/>
    </location>
</feature>